<evidence type="ECO:0000313" key="9">
    <source>
        <dbReference type="Proteomes" id="UP000501602"/>
    </source>
</evidence>
<evidence type="ECO:0000256" key="5">
    <source>
        <dbReference type="ARBA" id="ARBA00023163"/>
    </source>
</evidence>
<dbReference type="SMART" id="SM00448">
    <property type="entry name" value="REC"/>
    <property type="match status" value="1"/>
</dbReference>
<evidence type="ECO:0000259" key="7">
    <source>
        <dbReference type="PROSITE" id="PS50110"/>
    </source>
</evidence>
<name>A0A6H1UFA2_9GAMM</name>
<keyword evidence="2" id="KW-0902">Two-component regulatory system</keyword>
<organism evidence="8 9">
    <name type="scientific">Ferrimonas lipolytica</name>
    <dbReference type="NCBI Taxonomy" id="2724191"/>
    <lineage>
        <taxon>Bacteria</taxon>
        <taxon>Pseudomonadati</taxon>
        <taxon>Pseudomonadota</taxon>
        <taxon>Gammaproteobacteria</taxon>
        <taxon>Alteromonadales</taxon>
        <taxon>Ferrimonadaceae</taxon>
        <taxon>Ferrimonas</taxon>
    </lineage>
</organism>
<sequence>MTLSILLAEDDKQLNAAVEEALTFEGFAVTSCFSAEEALDIAQHRKFDIALFDLVMPGVTGVEAIASLRRLQPSIGVVITTAFATVDTAVDAMKRGADDFITKPFNLPTLATTLRRVQAQRQPSMALPNAATNKVFSALANPMRRTVMEQLALHKQLKFMDLCRLSGVENHTQFNFHLRQLKQSGLVEQSVSKVYFLTLSGEQMMQFITLSTKN</sequence>
<dbReference type="InterPro" id="IPR036388">
    <property type="entry name" value="WH-like_DNA-bd_sf"/>
</dbReference>
<dbReference type="InterPro" id="IPR001845">
    <property type="entry name" value="HTH_ArsR_DNA-bd_dom"/>
</dbReference>
<dbReference type="PANTHER" id="PTHR48111:SF1">
    <property type="entry name" value="TWO-COMPONENT RESPONSE REGULATOR ORR33"/>
    <property type="match status" value="1"/>
</dbReference>
<keyword evidence="3" id="KW-0805">Transcription regulation</keyword>
<dbReference type="GO" id="GO:0005829">
    <property type="term" value="C:cytosol"/>
    <property type="evidence" value="ECO:0007669"/>
    <property type="project" value="TreeGrafter"/>
</dbReference>
<dbReference type="KEGG" id="fes:HER31_12950"/>
<dbReference type="Gene3D" id="3.40.50.2300">
    <property type="match status" value="1"/>
</dbReference>
<dbReference type="SMART" id="SM00418">
    <property type="entry name" value="HTH_ARSR"/>
    <property type="match status" value="1"/>
</dbReference>
<dbReference type="InterPro" id="IPR011006">
    <property type="entry name" value="CheY-like_superfamily"/>
</dbReference>
<dbReference type="InterPro" id="IPR055771">
    <property type="entry name" value="DUF7347"/>
</dbReference>
<dbReference type="AlphaFoldDB" id="A0A6H1UFA2"/>
<dbReference type="GO" id="GO:0003700">
    <property type="term" value="F:DNA-binding transcription factor activity"/>
    <property type="evidence" value="ECO:0007669"/>
    <property type="project" value="InterPro"/>
</dbReference>
<gene>
    <name evidence="8" type="ORF">HER31_12950</name>
</gene>
<dbReference type="CDD" id="cd00156">
    <property type="entry name" value="REC"/>
    <property type="match status" value="1"/>
</dbReference>
<evidence type="ECO:0000256" key="4">
    <source>
        <dbReference type="ARBA" id="ARBA00023125"/>
    </source>
</evidence>
<dbReference type="PROSITE" id="PS50110">
    <property type="entry name" value="RESPONSE_REGULATORY"/>
    <property type="match status" value="1"/>
</dbReference>
<dbReference type="InterPro" id="IPR039420">
    <property type="entry name" value="WalR-like"/>
</dbReference>
<protein>
    <submittedName>
        <fullName evidence="8">Response regulator</fullName>
    </submittedName>
</protein>
<dbReference type="GO" id="GO:0000156">
    <property type="term" value="F:phosphorelay response regulator activity"/>
    <property type="evidence" value="ECO:0007669"/>
    <property type="project" value="TreeGrafter"/>
</dbReference>
<dbReference type="Pfam" id="PF00072">
    <property type="entry name" value="Response_reg"/>
    <property type="match status" value="1"/>
</dbReference>
<evidence type="ECO:0000256" key="3">
    <source>
        <dbReference type="ARBA" id="ARBA00023015"/>
    </source>
</evidence>
<accession>A0A6H1UFA2</accession>
<dbReference type="SUPFAM" id="SSF52172">
    <property type="entry name" value="CheY-like"/>
    <property type="match status" value="1"/>
</dbReference>
<keyword evidence="5" id="KW-0804">Transcription</keyword>
<keyword evidence="4" id="KW-0238">DNA-binding</keyword>
<dbReference type="PANTHER" id="PTHR48111">
    <property type="entry name" value="REGULATOR OF RPOS"/>
    <property type="match status" value="1"/>
</dbReference>
<proteinExistence type="predicted"/>
<feature type="domain" description="Response regulatory" evidence="7">
    <location>
        <begin position="4"/>
        <end position="118"/>
    </location>
</feature>
<evidence type="ECO:0000256" key="6">
    <source>
        <dbReference type="PROSITE-ProRule" id="PRU00169"/>
    </source>
</evidence>
<keyword evidence="1 6" id="KW-0597">Phosphoprotein</keyword>
<evidence type="ECO:0000313" key="8">
    <source>
        <dbReference type="EMBL" id="QIZ77724.1"/>
    </source>
</evidence>
<dbReference type="EMBL" id="CP051180">
    <property type="protein sequence ID" value="QIZ77724.1"/>
    <property type="molecule type" value="Genomic_DNA"/>
</dbReference>
<keyword evidence="9" id="KW-1185">Reference proteome</keyword>
<evidence type="ECO:0000256" key="2">
    <source>
        <dbReference type="ARBA" id="ARBA00023012"/>
    </source>
</evidence>
<evidence type="ECO:0000256" key="1">
    <source>
        <dbReference type="ARBA" id="ARBA00022553"/>
    </source>
</evidence>
<dbReference type="InterPro" id="IPR001789">
    <property type="entry name" value="Sig_transdc_resp-reg_receiver"/>
</dbReference>
<dbReference type="SUPFAM" id="SSF46785">
    <property type="entry name" value="Winged helix' DNA-binding domain"/>
    <property type="match status" value="1"/>
</dbReference>
<dbReference type="GO" id="GO:0032993">
    <property type="term" value="C:protein-DNA complex"/>
    <property type="evidence" value="ECO:0007669"/>
    <property type="project" value="TreeGrafter"/>
</dbReference>
<dbReference type="InterPro" id="IPR036390">
    <property type="entry name" value="WH_DNA-bd_sf"/>
</dbReference>
<dbReference type="Pfam" id="PF24038">
    <property type="entry name" value="DUF7347"/>
    <property type="match status" value="1"/>
</dbReference>
<feature type="modified residue" description="4-aspartylphosphate" evidence="6">
    <location>
        <position position="53"/>
    </location>
</feature>
<dbReference type="GO" id="GO:0000976">
    <property type="term" value="F:transcription cis-regulatory region binding"/>
    <property type="evidence" value="ECO:0007669"/>
    <property type="project" value="TreeGrafter"/>
</dbReference>
<reference evidence="8 9" key="1">
    <citation type="submission" date="2020-04" db="EMBL/GenBank/DDBJ databases">
        <title>Ferrimonas sp. S7 isolated from sea water.</title>
        <authorList>
            <person name="Bae S.S."/>
            <person name="Baek K."/>
        </authorList>
    </citation>
    <scope>NUCLEOTIDE SEQUENCE [LARGE SCALE GENOMIC DNA]</scope>
    <source>
        <strain evidence="8 9">S7</strain>
    </source>
</reference>
<dbReference type="Gene3D" id="1.10.10.10">
    <property type="entry name" value="Winged helix-like DNA-binding domain superfamily/Winged helix DNA-binding domain"/>
    <property type="match status" value="1"/>
</dbReference>
<dbReference type="Proteomes" id="UP000501602">
    <property type="component" value="Chromosome"/>
</dbReference>
<dbReference type="RefSeq" id="WP_168660983.1">
    <property type="nucleotide sequence ID" value="NZ_CP051180.1"/>
</dbReference>